<dbReference type="GO" id="GO:0005829">
    <property type="term" value="C:cytosol"/>
    <property type="evidence" value="ECO:0007669"/>
    <property type="project" value="TreeGrafter"/>
</dbReference>
<dbReference type="PANTHER" id="PTHR43240">
    <property type="entry name" value="1,4-DIHYDROXY-2-NAPHTHOYL-COA THIOESTERASE 1"/>
    <property type="match status" value="1"/>
</dbReference>
<name>A0A0C2DNJ2_9STAP</name>
<dbReference type="InterPro" id="IPR003736">
    <property type="entry name" value="PAAI_dom"/>
</dbReference>
<dbReference type="PANTHER" id="PTHR43240:SF5">
    <property type="entry name" value="1,4-DIHYDROXY-2-NAPHTHOYL-COA THIOESTERASE 1"/>
    <property type="match status" value="1"/>
</dbReference>
<protein>
    <submittedName>
        <fullName evidence="4">Thioesterase</fullName>
    </submittedName>
</protein>
<dbReference type="SUPFAM" id="SSF54637">
    <property type="entry name" value="Thioesterase/thiol ester dehydrase-isomerase"/>
    <property type="match status" value="1"/>
</dbReference>
<reference evidence="4 5" key="1">
    <citation type="submission" date="2015-01" db="EMBL/GenBank/DDBJ databases">
        <title>Genome sequences of high lactate-tolerant strain Salinicoccus roseus W12 with industrial interest.</title>
        <authorList>
            <person name="Wang H."/>
            <person name="Yu B."/>
        </authorList>
    </citation>
    <scope>NUCLEOTIDE SEQUENCE [LARGE SCALE GENOMIC DNA]</scope>
    <source>
        <strain evidence="4 5">W12</strain>
    </source>
</reference>
<dbReference type="STRING" id="45670.SN16_02535"/>
<dbReference type="Proteomes" id="UP000031546">
    <property type="component" value="Unassembled WGS sequence"/>
</dbReference>
<evidence type="ECO:0000256" key="1">
    <source>
        <dbReference type="ARBA" id="ARBA00008324"/>
    </source>
</evidence>
<sequence>MSMNSGGLIELLEIEVVRDEPGLMIMGMPVTEKVLQPYGYLHGGANVVLAETAASRGAAGLIAEDEITFGMEVNANHIKTKQSGRLTATARCRHQGRSSQIWEIEIMDEEESLVCLSRCTMAVKKKR</sequence>
<dbReference type="NCBIfam" id="TIGR00369">
    <property type="entry name" value="unchar_dom_1"/>
    <property type="match status" value="1"/>
</dbReference>
<dbReference type="GO" id="GO:0061522">
    <property type="term" value="F:1,4-dihydroxy-2-naphthoyl-CoA thioesterase activity"/>
    <property type="evidence" value="ECO:0007669"/>
    <property type="project" value="TreeGrafter"/>
</dbReference>
<evidence type="ECO:0000256" key="2">
    <source>
        <dbReference type="ARBA" id="ARBA00022801"/>
    </source>
</evidence>
<gene>
    <name evidence="4" type="ORF">SN16_02535</name>
</gene>
<proteinExistence type="inferred from homology"/>
<dbReference type="InterPro" id="IPR029069">
    <property type="entry name" value="HotDog_dom_sf"/>
</dbReference>
<evidence type="ECO:0000313" key="5">
    <source>
        <dbReference type="Proteomes" id="UP000031546"/>
    </source>
</evidence>
<dbReference type="AlphaFoldDB" id="A0A0C2DNJ2"/>
<comment type="caution">
    <text evidence="4">The sequence shown here is derived from an EMBL/GenBank/DDBJ whole genome shotgun (WGS) entry which is preliminary data.</text>
</comment>
<organism evidence="4 5">
    <name type="scientific">Salinicoccus roseus</name>
    <dbReference type="NCBI Taxonomy" id="45670"/>
    <lineage>
        <taxon>Bacteria</taxon>
        <taxon>Bacillati</taxon>
        <taxon>Bacillota</taxon>
        <taxon>Bacilli</taxon>
        <taxon>Bacillales</taxon>
        <taxon>Staphylococcaceae</taxon>
        <taxon>Salinicoccus</taxon>
    </lineage>
</organism>
<feature type="domain" description="Thioesterase" evidence="3">
    <location>
        <begin position="38"/>
        <end position="115"/>
    </location>
</feature>
<evidence type="ECO:0000313" key="4">
    <source>
        <dbReference type="EMBL" id="KIH71568.1"/>
    </source>
</evidence>
<dbReference type="EMBL" id="JXII01000002">
    <property type="protein sequence ID" value="KIH71568.1"/>
    <property type="molecule type" value="Genomic_DNA"/>
</dbReference>
<accession>A0A0C2DNJ2</accession>
<comment type="similarity">
    <text evidence="1">Belongs to the thioesterase PaaI family.</text>
</comment>
<dbReference type="CDD" id="cd03443">
    <property type="entry name" value="PaaI_thioesterase"/>
    <property type="match status" value="1"/>
</dbReference>
<dbReference type="Gene3D" id="3.10.129.10">
    <property type="entry name" value="Hotdog Thioesterase"/>
    <property type="match status" value="1"/>
</dbReference>
<dbReference type="Pfam" id="PF03061">
    <property type="entry name" value="4HBT"/>
    <property type="match status" value="1"/>
</dbReference>
<evidence type="ECO:0000259" key="3">
    <source>
        <dbReference type="Pfam" id="PF03061"/>
    </source>
</evidence>
<keyword evidence="2" id="KW-0378">Hydrolase</keyword>
<dbReference type="InterPro" id="IPR006683">
    <property type="entry name" value="Thioestr_dom"/>
</dbReference>